<evidence type="ECO:0000259" key="7">
    <source>
        <dbReference type="SMART" id="SM00829"/>
    </source>
</evidence>
<dbReference type="InterPro" id="IPR029752">
    <property type="entry name" value="D-isomer_DH_CS1"/>
</dbReference>
<evidence type="ECO:0000256" key="5">
    <source>
        <dbReference type="RuleBase" id="RU361277"/>
    </source>
</evidence>
<gene>
    <name evidence="8" type="ORF">PYCCODRAFT_263902</name>
</gene>
<evidence type="ECO:0000256" key="3">
    <source>
        <dbReference type="ARBA" id="ARBA00022833"/>
    </source>
</evidence>
<evidence type="ECO:0000256" key="4">
    <source>
        <dbReference type="ARBA" id="ARBA00023002"/>
    </source>
</evidence>
<comment type="cofactor">
    <cofactor evidence="1 5">
        <name>Zn(2+)</name>
        <dbReference type="ChEBI" id="CHEBI:29105"/>
    </cofactor>
</comment>
<dbReference type="Proteomes" id="UP000193067">
    <property type="component" value="Unassembled WGS sequence"/>
</dbReference>
<keyword evidence="9" id="KW-1185">Reference proteome</keyword>
<organism evidence="8 9">
    <name type="scientific">Trametes coccinea (strain BRFM310)</name>
    <name type="common">Pycnoporus coccineus</name>
    <dbReference type="NCBI Taxonomy" id="1353009"/>
    <lineage>
        <taxon>Eukaryota</taxon>
        <taxon>Fungi</taxon>
        <taxon>Dikarya</taxon>
        <taxon>Basidiomycota</taxon>
        <taxon>Agaricomycotina</taxon>
        <taxon>Agaricomycetes</taxon>
        <taxon>Polyporales</taxon>
        <taxon>Polyporaceae</taxon>
        <taxon>Trametes</taxon>
    </lineage>
</organism>
<accession>A0A1Y2IQD7</accession>
<dbReference type="STRING" id="1353009.A0A1Y2IQD7"/>
<dbReference type="InterPro" id="IPR047109">
    <property type="entry name" value="CAD-like"/>
</dbReference>
<dbReference type="InterPro" id="IPR002328">
    <property type="entry name" value="ADH_Zn_CS"/>
</dbReference>
<dbReference type="PROSITE" id="PS00065">
    <property type="entry name" value="D_2_HYDROXYACID_DH_1"/>
    <property type="match status" value="1"/>
</dbReference>
<keyword evidence="3 5" id="KW-0862">Zinc</keyword>
<evidence type="ECO:0000256" key="6">
    <source>
        <dbReference type="SAM" id="MobiDB-lite"/>
    </source>
</evidence>
<dbReference type="SMART" id="SM00829">
    <property type="entry name" value="PKS_ER"/>
    <property type="match status" value="1"/>
</dbReference>
<dbReference type="OrthoDB" id="1879366at2759"/>
<feature type="domain" description="Enoyl reductase (ER)" evidence="7">
    <location>
        <begin position="89"/>
        <end position="426"/>
    </location>
</feature>
<evidence type="ECO:0000256" key="1">
    <source>
        <dbReference type="ARBA" id="ARBA00001947"/>
    </source>
</evidence>
<dbReference type="Pfam" id="PF00107">
    <property type="entry name" value="ADH_zinc_N"/>
    <property type="match status" value="1"/>
</dbReference>
<dbReference type="CDD" id="cd05283">
    <property type="entry name" value="CAD1"/>
    <property type="match status" value="1"/>
</dbReference>
<dbReference type="AlphaFoldDB" id="A0A1Y2IQD7"/>
<dbReference type="InterPro" id="IPR036291">
    <property type="entry name" value="NAD(P)-bd_dom_sf"/>
</dbReference>
<sequence>MDMQIIRTSAGSQSPPIPSGVPLGVSACAIRRIAASCNEGRSEMKKARGAVLPASHHGNHPATSRSPTRAPMSTTGELEFKAYAMTDPSAWSDLEVVSFKPKDLGPEDVELAVTHCGVCGSDLHVLQQHWGKAAGDKPVIVGHEIVGKVTRVGERVKGVRPGDRVGVGGGLDSCRECRACKAGYENYCPRMVITPNAAHYDGVSTQGGFATGVRAHESFVFPIPDKVELRHAASMMCAGVTVFNPLRQYGCAPGKKVGVIGVGGLGHYAILFAKAMGAEVFAFTRGTAKADDARKMGADHVVDTTAEGWWQPYDLTLDIIISTIDRLAPSMTMANLLGMLFVHGTFVAVGLPPLAEPLPPIHPFMLSKNGSSISGTLVGSKSDAQAMLELVAEKNVVPWIEELPMSQAKVALEGLHTGKARYRYVLTQDIIPVA</sequence>
<dbReference type="SUPFAM" id="SSF50129">
    <property type="entry name" value="GroES-like"/>
    <property type="match status" value="1"/>
</dbReference>
<name>A0A1Y2IQD7_TRAC3</name>
<dbReference type="InterPro" id="IPR011032">
    <property type="entry name" value="GroES-like_sf"/>
</dbReference>
<dbReference type="GO" id="GO:0016616">
    <property type="term" value="F:oxidoreductase activity, acting on the CH-OH group of donors, NAD or NADP as acceptor"/>
    <property type="evidence" value="ECO:0007669"/>
    <property type="project" value="InterPro"/>
</dbReference>
<proteinExistence type="inferred from homology"/>
<reference evidence="8 9" key="1">
    <citation type="journal article" date="2015" name="Biotechnol. Biofuels">
        <title>Enhanced degradation of softwood versus hardwood by the white-rot fungus Pycnoporus coccineus.</title>
        <authorList>
            <person name="Couturier M."/>
            <person name="Navarro D."/>
            <person name="Chevret D."/>
            <person name="Henrissat B."/>
            <person name="Piumi F."/>
            <person name="Ruiz-Duenas F.J."/>
            <person name="Martinez A.T."/>
            <person name="Grigoriev I.V."/>
            <person name="Riley R."/>
            <person name="Lipzen A."/>
            <person name="Berrin J.G."/>
            <person name="Master E.R."/>
            <person name="Rosso M.N."/>
        </authorList>
    </citation>
    <scope>NUCLEOTIDE SEQUENCE [LARGE SCALE GENOMIC DNA]</scope>
    <source>
        <strain evidence="8 9">BRFM310</strain>
    </source>
</reference>
<evidence type="ECO:0000256" key="2">
    <source>
        <dbReference type="ARBA" id="ARBA00022723"/>
    </source>
</evidence>
<dbReference type="FunFam" id="3.40.50.720:FF:000022">
    <property type="entry name" value="Cinnamyl alcohol dehydrogenase"/>
    <property type="match status" value="1"/>
</dbReference>
<dbReference type="InterPro" id="IPR020843">
    <property type="entry name" value="ER"/>
</dbReference>
<dbReference type="Pfam" id="PF08240">
    <property type="entry name" value="ADH_N"/>
    <property type="match status" value="1"/>
</dbReference>
<comment type="similarity">
    <text evidence="5">Belongs to the zinc-containing alcohol dehydrogenase family.</text>
</comment>
<dbReference type="InterPro" id="IPR013154">
    <property type="entry name" value="ADH-like_N"/>
</dbReference>
<feature type="compositionally biased region" description="Polar residues" evidence="6">
    <location>
        <begin position="61"/>
        <end position="72"/>
    </location>
</feature>
<dbReference type="Gene3D" id="3.90.180.10">
    <property type="entry name" value="Medium-chain alcohol dehydrogenases, catalytic domain"/>
    <property type="match status" value="1"/>
</dbReference>
<dbReference type="EMBL" id="KZ084101">
    <property type="protein sequence ID" value="OSD03339.1"/>
    <property type="molecule type" value="Genomic_DNA"/>
</dbReference>
<dbReference type="Gene3D" id="3.40.50.720">
    <property type="entry name" value="NAD(P)-binding Rossmann-like Domain"/>
    <property type="match status" value="1"/>
</dbReference>
<keyword evidence="2 5" id="KW-0479">Metal-binding</keyword>
<dbReference type="PANTHER" id="PTHR42683">
    <property type="entry name" value="ALDEHYDE REDUCTASE"/>
    <property type="match status" value="1"/>
</dbReference>
<dbReference type="GO" id="GO:0008270">
    <property type="term" value="F:zinc ion binding"/>
    <property type="evidence" value="ECO:0007669"/>
    <property type="project" value="InterPro"/>
</dbReference>
<dbReference type="InterPro" id="IPR013149">
    <property type="entry name" value="ADH-like_C"/>
</dbReference>
<dbReference type="SUPFAM" id="SSF51735">
    <property type="entry name" value="NAD(P)-binding Rossmann-fold domains"/>
    <property type="match status" value="1"/>
</dbReference>
<feature type="region of interest" description="Disordered" evidence="6">
    <location>
        <begin position="50"/>
        <end position="72"/>
    </location>
</feature>
<keyword evidence="4" id="KW-0560">Oxidoreductase</keyword>
<dbReference type="PROSITE" id="PS51257">
    <property type="entry name" value="PROKAR_LIPOPROTEIN"/>
    <property type="match status" value="1"/>
</dbReference>
<dbReference type="PROSITE" id="PS00059">
    <property type="entry name" value="ADH_ZINC"/>
    <property type="match status" value="1"/>
</dbReference>
<protein>
    <submittedName>
        <fullName evidence="8">GroES-like protein</fullName>
    </submittedName>
</protein>
<evidence type="ECO:0000313" key="8">
    <source>
        <dbReference type="EMBL" id="OSD03339.1"/>
    </source>
</evidence>
<evidence type="ECO:0000313" key="9">
    <source>
        <dbReference type="Proteomes" id="UP000193067"/>
    </source>
</evidence>